<organism evidence="2 3">
    <name type="scientific">Oceanobacillus iheyensis (strain DSM 14371 / CIP 107618 / JCM 11309 / KCTC 3954 / HTE831)</name>
    <dbReference type="NCBI Taxonomy" id="221109"/>
    <lineage>
        <taxon>Bacteria</taxon>
        <taxon>Bacillati</taxon>
        <taxon>Bacillota</taxon>
        <taxon>Bacilli</taxon>
        <taxon>Bacillales</taxon>
        <taxon>Bacillaceae</taxon>
        <taxon>Oceanobacillus</taxon>
    </lineage>
</organism>
<dbReference type="EMBL" id="BA000028">
    <property type="protein sequence ID" value="BAC14402.1"/>
    <property type="molecule type" value="Genomic_DNA"/>
</dbReference>
<dbReference type="Proteomes" id="UP000000822">
    <property type="component" value="Chromosome"/>
</dbReference>
<evidence type="ECO:0000313" key="3">
    <source>
        <dbReference type="Proteomes" id="UP000000822"/>
    </source>
</evidence>
<dbReference type="Pfam" id="PF08905">
    <property type="entry name" value="DUF1850"/>
    <property type="match status" value="1"/>
</dbReference>
<dbReference type="AlphaFoldDB" id="Q8ENN5"/>
<reference evidence="2 3" key="1">
    <citation type="journal article" date="2001" name="FEMS Microbiol. Lett.">
        <title>Oceanobacillus iheyensis gen. nov., sp. nov., a deep-sea extremely halotolerant and alkaliphilic species isolated from a depth of 1050 m on the Iheya Ridge.</title>
        <authorList>
            <person name="Lu J."/>
            <person name="Nogi Y."/>
            <person name="Takami H."/>
        </authorList>
    </citation>
    <scope>NUCLEOTIDE SEQUENCE [LARGE SCALE GENOMIC DNA]</scope>
    <source>
        <strain evidence="3">DSM 14371 / CIP 107618 / JCM 11309 / KCTC 3954 / HTE831</strain>
    </source>
</reference>
<keyword evidence="1" id="KW-1133">Transmembrane helix</keyword>
<keyword evidence="1" id="KW-0472">Membrane</keyword>
<keyword evidence="3" id="KW-1185">Reference proteome</keyword>
<dbReference type="STRING" id="221109.gene:10734697"/>
<name>Q8ENN5_OCEIH</name>
<protein>
    <submittedName>
        <fullName evidence="2">Hypothetical conserved protein</fullName>
    </submittedName>
</protein>
<evidence type="ECO:0000256" key="1">
    <source>
        <dbReference type="SAM" id="Phobius"/>
    </source>
</evidence>
<evidence type="ECO:0000313" key="2">
    <source>
        <dbReference type="EMBL" id="BAC14402.1"/>
    </source>
</evidence>
<dbReference type="eggNOG" id="COG4729">
    <property type="taxonomic scope" value="Bacteria"/>
</dbReference>
<gene>
    <name evidence="2" type="ordered locus">OB2446</name>
</gene>
<sequence length="167" mass="19611">MRLYILVLSVIMKNKNKWIVGGAITVVLLFFLFSKVTVIEVKIDGDSYYINDNEFKLKWIHSVEKEEWVEEYEIKQNKLTLVETYFKTFGAGVPTQGEIIPSSDGYIHMKMDVSYREINIAVSENVQTTLSTDQKEVHLYELTENYNNVVLTVRDIFRWRVWEGETL</sequence>
<reference evidence="2 3" key="2">
    <citation type="journal article" date="2002" name="Nucleic Acids Res.">
        <title>Genome sequence of Oceanobacillus iheyensis isolated from the Iheya Ridge and its unexpected adaptive capabilities to extreme environments.</title>
        <authorList>
            <person name="Takami H."/>
            <person name="Takaki Y."/>
            <person name="Uchiyama I."/>
        </authorList>
    </citation>
    <scope>NUCLEOTIDE SEQUENCE [LARGE SCALE GENOMIC DNA]</scope>
    <source>
        <strain evidence="3">DSM 14371 / CIP 107618 / JCM 11309 / KCTC 3954 / HTE831</strain>
    </source>
</reference>
<dbReference type="KEGG" id="oih:OB2446"/>
<dbReference type="InterPro" id="IPR015001">
    <property type="entry name" value="DUF1850"/>
</dbReference>
<dbReference type="HOGENOM" id="CLU_130953_0_0_9"/>
<accession>Q8ENN5</accession>
<feature type="transmembrane region" description="Helical" evidence="1">
    <location>
        <begin position="18"/>
        <end position="38"/>
    </location>
</feature>
<proteinExistence type="predicted"/>
<keyword evidence="1" id="KW-0812">Transmembrane</keyword>